<proteinExistence type="predicted"/>
<dbReference type="Proteomes" id="UP000311919">
    <property type="component" value="Unassembled WGS sequence"/>
</dbReference>
<evidence type="ECO:0000313" key="3">
    <source>
        <dbReference type="Proteomes" id="UP000311919"/>
    </source>
</evidence>
<organism evidence="2 3">
    <name type="scientific">Schistosoma japonicum</name>
    <name type="common">Blood fluke</name>
    <dbReference type="NCBI Taxonomy" id="6182"/>
    <lineage>
        <taxon>Eukaryota</taxon>
        <taxon>Metazoa</taxon>
        <taxon>Spiralia</taxon>
        <taxon>Lophotrochozoa</taxon>
        <taxon>Platyhelminthes</taxon>
        <taxon>Trematoda</taxon>
        <taxon>Digenea</taxon>
        <taxon>Strigeidida</taxon>
        <taxon>Schistosomatoidea</taxon>
        <taxon>Schistosomatidae</taxon>
        <taxon>Schistosoma</taxon>
    </lineage>
</organism>
<dbReference type="OrthoDB" id="2117703at2759"/>
<dbReference type="STRING" id="6182.A0A4Z2D1E0"/>
<evidence type="ECO:0000313" key="2">
    <source>
        <dbReference type="EMBL" id="TNN10307.1"/>
    </source>
</evidence>
<dbReference type="PROSITE" id="PS50096">
    <property type="entry name" value="IQ"/>
    <property type="match status" value="1"/>
</dbReference>
<dbReference type="PANTHER" id="PTHR14465">
    <property type="entry name" value="IQ DOMAIN-CONTAINING PROTEIN H"/>
    <property type="match status" value="1"/>
</dbReference>
<dbReference type="EMBL" id="SKCS01000363">
    <property type="protein sequence ID" value="TNN10307.1"/>
    <property type="molecule type" value="Genomic_DNA"/>
</dbReference>
<dbReference type="PANTHER" id="PTHR14465:SF0">
    <property type="entry name" value="IQ DOMAIN-CONTAINING PROTEIN H"/>
    <property type="match status" value="1"/>
</dbReference>
<accession>A0A4Z2D1E0</accession>
<protein>
    <submittedName>
        <fullName evidence="2">IQ domain-containing protein isoform 2</fullName>
    </submittedName>
</protein>
<keyword evidence="3" id="KW-1185">Reference proteome</keyword>
<dbReference type="AlphaFoldDB" id="A0A4Z2D1E0"/>
<feature type="domain" description="IQCH-like ATP-grasp" evidence="1">
    <location>
        <begin position="780"/>
        <end position="1024"/>
    </location>
</feature>
<dbReference type="InterPro" id="IPR056855">
    <property type="entry name" value="ATP-grasp_IQCH"/>
</dbReference>
<evidence type="ECO:0000259" key="1">
    <source>
        <dbReference type="Pfam" id="PF24923"/>
    </source>
</evidence>
<gene>
    <name evidence="2" type="ORF">EWB00_005513</name>
</gene>
<dbReference type="InterPro" id="IPR038752">
    <property type="entry name" value="IQCH"/>
</dbReference>
<reference evidence="2 3" key="1">
    <citation type="submission" date="2019-03" db="EMBL/GenBank/DDBJ databases">
        <title>An improved genome assembly of the fluke Schistosoma japonicum.</title>
        <authorList>
            <person name="Hu W."/>
            <person name="Luo F."/>
            <person name="Yin M."/>
            <person name="Mo X."/>
            <person name="Sun C."/>
            <person name="Wu Q."/>
            <person name="Zhu B."/>
            <person name="Xiang M."/>
            <person name="Wang J."/>
            <person name="Wang Y."/>
            <person name="Zhang T."/>
            <person name="Xu B."/>
            <person name="Zheng H."/>
            <person name="Feng Z."/>
        </authorList>
    </citation>
    <scope>NUCLEOTIDE SEQUENCE [LARGE SCALE GENOMIC DNA]</scope>
    <source>
        <strain evidence="2">HuSjv2</strain>
        <tissue evidence="2">Worms</tissue>
    </source>
</reference>
<sequence>WYFKMTTHYQDKVGELISKTKNDLDLMNMIVTNGFEDDVSETSLLKSLVNKAHWNIKNLSHEIALKTVEEYCSPIDYPNDILKVNDKSLLAQRSKVSFEKNENKQTNFNIPRENDQIDAIDLYPLKHLSPGEKFKLENALKILSDPSHPFNHQTVQNAYGIQLPTILQTQITEEKQQQQRKLQETTNHSKVELTTVKKKNKNTNLKLIQYDETSDSCNALNLIQRGLIPTNAQLIFDPSPMQTKSINLATSNQKALRQPISINDLCPIYEPATNNVTNSNSVIRKKEVHSGLSTLKSSTVHDINKRSRNVESVFITETSNLSKRQTSSKAAPPPCTPITTSSLNRNFWLTTEEGIFQSQSEDYQAFEEQFKEDWDKISTLLCELENLFDFYGISVAVVNGVKLVKLTEEYENSLPSLTSDILLTCVEDSQTIRRIMNEPGSSFRGRHGTTRAAIKIQSIFRRFRAQKQYAEQKRLRGAAAIISTAWIRYKKLKWLRERLSDTRKYCTEISQKKLKELGNNWEHFEQNNHVLIHLPSASYSETIRQQLSSIKELEYMESRQIARICEVRNPNTDVVIVTRAPISDDILEYYNKLLGLTKAIETGHVEDQCSINSRYRIIVPEAVKYFHSDASSPMCLASLLKYSPRALKHIRYFIAKRPALLIPSSGEHDDVFYVANYLQIPVFSALPSINALFTLQSTTKRLINQLIDIINDNNTNNSNNNNNDTHRNNPSNVHLSKVSMLFTSVITNRKNPSNELHLNKLVNNVDKLKNQLIIKQNYWKIEQPPNDFDIYTIDYLHETLASLFTENLPIKNWLLKIDHNNIDKCSTAIVSIDNLQSFKWALEQRQWHGASRWNKKWAQENTYVKILSEVSNLLQKHLKLFSNSFYTDSESFLQAFLKHGGVIEACPPVDEWTNLSVVIVILPNKTIRIVASGDHLHLDDKFHTWGETIPMTSVSPLWVNYICIELGSLMANKGVVGYVNIDFLTFIHPEKNEQILWITDIKPGYTDLLAMTQLVLFSCNTEFEVNPVTGEHQIIAKPTTSLKNNNVKIQETTKSDEKYTEKDRNKLKRYAVVSSRLQHSNLTMIQYSVFFKICRANYIGYDLKERQGVLFAPMDSYRRDRLAMISVSDNLEKALTQFGSTLKILHKEVSTPNMTGICNFQVDYV</sequence>
<name>A0A4Z2D1E0_SCHJA</name>
<feature type="non-terminal residue" evidence="2">
    <location>
        <position position="1"/>
    </location>
</feature>
<comment type="caution">
    <text evidence="2">The sequence shown here is derived from an EMBL/GenBank/DDBJ whole genome shotgun (WGS) entry which is preliminary data.</text>
</comment>
<dbReference type="Pfam" id="PF24923">
    <property type="entry name" value="ATP-grasp_IQCH"/>
    <property type="match status" value="1"/>
</dbReference>